<evidence type="ECO:0000313" key="2">
    <source>
        <dbReference type="Proteomes" id="UP001055811"/>
    </source>
</evidence>
<name>A0ACB9GF88_CICIN</name>
<comment type="caution">
    <text evidence="1">The sequence shown here is derived from an EMBL/GenBank/DDBJ whole genome shotgun (WGS) entry which is preliminary data.</text>
</comment>
<accession>A0ACB9GF88</accession>
<dbReference type="EMBL" id="CM042010">
    <property type="protein sequence ID" value="KAI3781735.1"/>
    <property type="molecule type" value="Genomic_DNA"/>
</dbReference>
<evidence type="ECO:0000313" key="1">
    <source>
        <dbReference type="EMBL" id="KAI3781735.1"/>
    </source>
</evidence>
<reference evidence="2" key="1">
    <citation type="journal article" date="2022" name="Mol. Ecol. Resour.">
        <title>The genomes of chicory, endive, great burdock and yacon provide insights into Asteraceae palaeo-polyploidization history and plant inulin production.</title>
        <authorList>
            <person name="Fan W."/>
            <person name="Wang S."/>
            <person name="Wang H."/>
            <person name="Wang A."/>
            <person name="Jiang F."/>
            <person name="Liu H."/>
            <person name="Zhao H."/>
            <person name="Xu D."/>
            <person name="Zhang Y."/>
        </authorList>
    </citation>
    <scope>NUCLEOTIDE SEQUENCE [LARGE SCALE GENOMIC DNA]</scope>
    <source>
        <strain evidence="2">cv. Punajuju</strain>
    </source>
</reference>
<keyword evidence="2" id="KW-1185">Reference proteome</keyword>
<proteinExistence type="predicted"/>
<organism evidence="1 2">
    <name type="scientific">Cichorium intybus</name>
    <name type="common">Chicory</name>
    <dbReference type="NCBI Taxonomy" id="13427"/>
    <lineage>
        <taxon>Eukaryota</taxon>
        <taxon>Viridiplantae</taxon>
        <taxon>Streptophyta</taxon>
        <taxon>Embryophyta</taxon>
        <taxon>Tracheophyta</taxon>
        <taxon>Spermatophyta</taxon>
        <taxon>Magnoliopsida</taxon>
        <taxon>eudicotyledons</taxon>
        <taxon>Gunneridae</taxon>
        <taxon>Pentapetalae</taxon>
        <taxon>asterids</taxon>
        <taxon>campanulids</taxon>
        <taxon>Asterales</taxon>
        <taxon>Asteraceae</taxon>
        <taxon>Cichorioideae</taxon>
        <taxon>Cichorieae</taxon>
        <taxon>Cichoriinae</taxon>
        <taxon>Cichorium</taxon>
    </lineage>
</organism>
<gene>
    <name evidence="1" type="ORF">L2E82_11758</name>
</gene>
<sequence>MVTVEQNKISLSLLIIFCCSNHELYVHSLPSESKNIKINSDMLIGVGIILDMESWIGKSIHRCITMAISDFYALNHSYKTRIVVHTRDSKGDLVKALSAVDDLLKNVKVQAIIGPETHLQSKLLSVLADKAKVPIFSFAGSTSIDYPYLFQIKGDESTMAKSIAAIVASYKWGNVIFVYEDNDEGREILPYLAESFHDKNIQISYRSAISASATLDDITKELQKLMTFHTTIIIVHMSPSLASKLFLKAKRLQMVGEEYGWILTEKTVDLFRSTNFEVIESLQGALGFRSYVPASGKLHNLTARWHNFFYRKYPASVTKEVPVPAIWAYDTIWALAMSAEKVGVAHNGPLLIHEVLKIRFKGISGEFELSEGKVRSNGYEIMNAIDYGEKRVGYWTQSQGIRRTHPLINSTHVYPSLGTEAVIWPGGSTTAPKGRVLRTTPNKMLKIGVLKIRNFKYFIDVDHDVEKNVTTAVGFSVDVFDTCIRALPYEVPYIFISFENATYDDLVQKVYAEEIDAVVGDSTILANRSEYAEFTATYTDLGVGTLVRIKKKDMWFFLKPLDMGLWLTAIASLMLTGIVVWAIEYMNQESQFSAAQRFGTIFWLILLTIFFAQREKLSSNLSRFVMFIWLLMVLILITSYTATLTSLLTVEQFELASKGGIVGFHGGSFMGGVTVRNVHFEGHQKRAYYSYEDYAHALSEEGDADAIVDEMPYIKMFLSRYSGDYALVTSEPITSGFAFIFKRGSSLVEDVSREIARIRLDGTLASLENKWFKNRLSVPARNSTMTKALKLDRFGGLFIISGITSILALMMSILCLLYAKIET</sequence>
<reference evidence="1 2" key="2">
    <citation type="journal article" date="2022" name="Mol. Ecol. Resour.">
        <title>The genomes of chicory, endive, great burdock and yacon provide insights into Asteraceae paleo-polyploidization history and plant inulin production.</title>
        <authorList>
            <person name="Fan W."/>
            <person name="Wang S."/>
            <person name="Wang H."/>
            <person name="Wang A."/>
            <person name="Jiang F."/>
            <person name="Liu H."/>
            <person name="Zhao H."/>
            <person name="Xu D."/>
            <person name="Zhang Y."/>
        </authorList>
    </citation>
    <scope>NUCLEOTIDE SEQUENCE [LARGE SCALE GENOMIC DNA]</scope>
    <source>
        <strain evidence="2">cv. Punajuju</strain>
        <tissue evidence="1">Leaves</tissue>
    </source>
</reference>
<dbReference type="Proteomes" id="UP001055811">
    <property type="component" value="Linkage Group LG02"/>
</dbReference>
<protein>
    <submittedName>
        <fullName evidence="1">Uncharacterized protein</fullName>
    </submittedName>
</protein>